<dbReference type="InterPro" id="IPR036721">
    <property type="entry name" value="RCK_C_sf"/>
</dbReference>
<dbReference type="EMBL" id="JBHSXN010000006">
    <property type="protein sequence ID" value="MFC6955333.1"/>
    <property type="molecule type" value="Genomic_DNA"/>
</dbReference>
<comment type="caution">
    <text evidence="3">The sequence shown here is derived from an EMBL/GenBank/DDBJ whole genome shotgun (WGS) entry which is preliminary data.</text>
</comment>
<dbReference type="Gene3D" id="3.30.70.1450">
    <property type="entry name" value="Regulator of K+ conductance, C-terminal domain"/>
    <property type="match status" value="1"/>
</dbReference>
<dbReference type="SUPFAM" id="SSF116726">
    <property type="entry name" value="TrkA C-terminal domain-like"/>
    <property type="match status" value="1"/>
</dbReference>
<reference evidence="3 4" key="1">
    <citation type="journal article" date="2019" name="Int. J. Syst. Evol. Microbiol.">
        <title>The Global Catalogue of Microorganisms (GCM) 10K type strain sequencing project: providing services to taxonomists for standard genome sequencing and annotation.</title>
        <authorList>
            <consortium name="The Broad Institute Genomics Platform"/>
            <consortium name="The Broad Institute Genome Sequencing Center for Infectious Disease"/>
            <person name="Wu L."/>
            <person name="Ma J."/>
        </authorList>
    </citation>
    <scope>NUCLEOTIDE SEQUENCE [LARGE SCALE GENOMIC DNA]</scope>
    <source>
        <strain evidence="3 4">GX26</strain>
    </source>
</reference>
<dbReference type="Pfam" id="PF26501">
    <property type="entry name" value="DUF8167"/>
    <property type="match status" value="1"/>
</dbReference>
<dbReference type="Pfam" id="PF26502">
    <property type="entry name" value="DUF8167_2nd"/>
    <property type="match status" value="1"/>
</dbReference>
<keyword evidence="1" id="KW-1133">Transmembrane helix</keyword>
<dbReference type="Pfam" id="PF26503">
    <property type="entry name" value="DUF8167_3rd"/>
    <property type="match status" value="1"/>
</dbReference>
<evidence type="ECO:0000259" key="2">
    <source>
        <dbReference type="PROSITE" id="PS51202"/>
    </source>
</evidence>
<dbReference type="PROSITE" id="PS51202">
    <property type="entry name" value="RCK_C"/>
    <property type="match status" value="1"/>
</dbReference>
<dbReference type="RefSeq" id="WP_336352262.1">
    <property type="nucleotide sequence ID" value="NZ_JAZAQL010000006.1"/>
</dbReference>
<dbReference type="Proteomes" id="UP001596395">
    <property type="component" value="Unassembled WGS sequence"/>
</dbReference>
<feature type="domain" description="RCK C-terminal" evidence="2">
    <location>
        <begin position="295"/>
        <end position="374"/>
    </location>
</feature>
<feature type="transmembrane region" description="Helical" evidence="1">
    <location>
        <begin position="6"/>
        <end position="30"/>
    </location>
</feature>
<dbReference type="Pfam" id="PF02080">
    <property type="entry name" value="TrkA_C"/>
    <property type="match status" value="1"/>
</dbReference>
<evidence type="ECO:0000313" key="4">
    <source>
        <dbReference type="Proteomes" id="UP001596395"/>
    </source>
</evidence>
<sequence>MSSHSLLAVAVEVGTLAALSGGVSFVVAVVYRWWGRERVPEGIALLLGLTAVALVLNTEQTLRQVLDSGGGGGIDEAVRTVTTFTASAIVADLGRRVGDRGAASAFSEGATARFDRELAQVVRAGGRVLAVTLPEDVDDIDGYDPVPVETKEAFAGERFVFPRRVTVGELEDRIRARLEDDYGVGHVDVAVTADGDVTYLAVGAREAGLGPTLAPGAAAIAVQADPANAASAGDVVQVWTASADGEPERVANAEVRAAVDDVVTLVLDADDAAALADDVAYRLATLPSAPAVEREFAALLRAADETMGAVVVDADSPLQGSVVGALDVTVAAIRRPDRGVTPIPARDTPIEVGATLYVVARPDALRAFETAAANVTAPVDAVADAPVDSGDD</sequence>
<dbReference type="InterPro" id="IPR006037">
    <property type="entry name" value="RCK_C"/>
</dbReference>
<dbReference type="InterPro" id="IPR058480">
    <property type="entry name" value="DUF8167_N"/>
</dbReference>
<dbReference type="InterPro" id="IPR058604">
    <property type="entry name" value="DUF8167_3rd"/>
</dbReference>
<proteinExistence type="predicted"/>
<keyword evidence="4" id="KW-1185">Reference proteome</keyword>
<organism evidence="3 4">
    <name type="scientific">Halorubellus litoreus</name>
    <dbReference type="NCBI Taxonomy" id="755308"/>
    <lineage>
        <taxon>Archaea</taxon>
        <taxon>Methanobacteriati</taxon>
        <taxon>Methanobacteriota</taxon>
        <taxon>Stenosarchaea group</taxon>
        <taxon>Halobacteria</taxon>
        <taxon>Halobacteriales</taxon>
        <taxon>Halorubellaceae</taxon>
        <taxon>Halorubellus</taxon>
    </lineage>
</organism>
<keyword evidence="1" id="KW-0812">Transmembrane</keyword>
<protein>
    <submittedName>
        <fullName evidence="3">TrkA C-terminal domain-containing protein</fullName>
    </submittedName>
</protein>
<evidence type="ECO:0000256" key="1">
    <source>
        <dbReference type="SAM" id="Phobius"/>
    </source>
</evidence>
<name>A0ABD5VLR9_9EURY</name>
<keyword evidence="1" id="KW-0472">Membrane</keyword>
<gene>
    <name evidence="3" type="ORF">ACFQGB_20925</name>
</gene>
<dbReference type="InterPro" id="IPR058603">
    <property type="entry name" value="DUF8167_2nd"/>
</dbReference>
<accession>A0ABD5VLR9</accession>
<dbReference type="AlphaFoldDB" id="A0ABD5VLR9"/>
<evidence type="ECO:0000313" key="3">
    <source>
        <dbReference type="EMBL" id="MFC6955333.1"/>
    </source>
</evidence>